<proteinExistence type="predicted"/>
<sequence length="102" mass="11046">MNKCYVGSLRSGGVFKAVAVGYTDLLDMALDVVDAVHRGQLAVCDFGVELPGADWPKTAMDAREWAETPAVRALAQHNVPGRPQPTALREGLASGQLRLQRW</sequence>
<name>A0AAC9PSA2_9PSEU</name>
<reference evidence="2" key="1">
    <citation type="submission" date="2016-06" db="EMBL/GenBank/DDBJ databases">
        <title>Complete genome sequence of Actinoalloteichus fjordicus DSM 46855 (=ADI127-17), type strain of the new species Actinoalloteichus fjordicus.</title>
        <authorList>
            <person name="Ruckert C."/>
            <person name="Nouioui I."/>
            <person name="Willmese J."/>
            <person name="van Wezel G."/>
            <person name="Klenk H.-P."/>
            <person name="Kalinowski J."/>
            <person name="Zotchev S.B."/>
        </authorList>
    </citation>
    <scope>NUCLEOTIDE SEQUENCE [LARGE SCALE GENOMIC DNA]</scope>
    <source>
        <strain evidence="2">ADI127-7</strain>
    </source>
</reference>
<dbReference type="EMBL" id="CP016076">
    <property type="protein sequence ID" value="APU15319.1"/>
    <property type="molecule type" value="Genomic_DNA"/>
</dbReference>
<dbReference type="Proteomes" id="UP000185511">
    <property type="component" value="Chromosome"/>
</dbReference>
<organism evidence="1 2">
    <name type="scientific">Actinoalloteichus fjordicus</name>
    <dbReference type="NCBI Taxonomy" id="1612552"/>
    <lineage>
        <taxon>Bacteria</taxon>
        <taxon>Bacillati</taxon>
        <taxon>Actinomycetota</taxon>
        <taxon>Actinomycetes</taxon>
        <taxon>Pseudonocardiales</taxon>
        <taxon>Pseudonocardiaceae</taxon>
        <taxon>Actinoalloteichus</taxon>
    </lineage>
</organism>
<evidence type="ECO:0000313" key="1">
    <source>
        <dbReference type="EMBL" id="APU15319.1"/>
    </source>
</evidence>
<keyword evidence="2" id="KW-1185">Reference proteome</keyword>
<dbReference type="AlphaFoldDB" id="A0AAC9PSA2"/>
<gene>
    <name evidence="1" type="ORF">UA74_16375</name>
</gene>
<protein>
    <submittedName>
        <fullName evidence="1">Uncharacterized protein</fullName>
    </submittedName>
</protein>
<accession>A0AAC9PSA2</accession>
<dbReference type="KEGG" id="acad:UA74_16375"/>
<dbReference type="RefSeq" id="WP_075741074.1">
    <property type="nucleotide sequence ID" value="NZ_CP016076.1"/>
</dbReference>
<evidence type="ECO:0000313" key="2">
    <source>
        <dbReference type="Proteomes" id="UP000185511"/>
    </source>
</evidence>